<evidence type="ECO:0000259" key="1">
    <source>
        <dbReference type="PROSITE" id="PS51186"/>
    </source>
</evidence>
<dbReference type="Proteomes" id="UP000002033">
    <property type="component" value="Chromosome"/>
</dbReference>
<dbReference type="Pfam" id="PF00583">
    <property type="entry name" value="Acetyltransf_1"/>
    <property type="match status" value="1"/>
</dbReference>
<dbReference type="eggNOG" id="COG0456">
    <property type="taxonomic scope" value="Bacteria"/>
</dbReference>
<accession>D8JZ00</accession>
<dbReference type="InterPro" id="IPR016181">
    <property type="entry name" value="Acyl_CoA_acyltransferase"/>
</dbReference>
<sequence length="160" mass="17564">MKAVRLKGFDLEPMTPVAAKTVGPLLSRIDPWARYAYTGEALTAFLANEEAGAPRFAIKADRVIAGAISIRNNWLRGPYLQFLGILPGYQSHGIGGAILDWFESEARSIGAQNLWVAASEFNTRALSFYEKHGFNRIATLSDLVVEGSSEILLRKHLTAD</sequence>
<name>D8JZ00_HYPDA</name>
<dbReference type="EMBL" id="CP002083">
    <property type="protein sequence ID" value="ADJ23602.1"/>
    <property type="molecule type" value="Genomic_DNA"/>
</dbReference>
<feature type="domain" description="N-acetyltransferase" evidence="1">
    <location>
        <begin position="9"/>
        <end position="158"/>
    </location>
</feature>
<gene>
    <name evidence="2" type="ordered locus">Hden_1799</name>
</gene>
<dbReference type="CDD" id="cd04301">
    <property type="entry name" value="NAT_SF"/>
    <property type="match status" value="1"/>
</dbReference>
<dbReference type="KEGG" id="hdn:Hden_1799"/>
<keyword evidence="2" id="KW-0808">Transferase</keyword>
<protein>
    <submittedName>
        <fullName evidence="2">GCN5-related N-acetyltransferase</fullName>
    </submittedName>
</protein>
<keyword evidence="3" id="KW-1185">Reference proteome</keyword>
<evidence type="ECO:0000313" key="2">
    <source>
        <dbReference type="EMBL" id="ADJ23602.1"/>
    </source>
</evidence>
<dbReference type="PROSITE" id="PS51186">
    <property type="entry name" value="GNAT"/>
    <property type="match status" value="1"/>
</dbReference>
<dbReference type="Gene3D" id="3.40.630.30">
    <property type="match status" value="1"/>
</dbReference>
<dbReference type="AlphaFoldDB" id="D8JZ00"/>
<organism evidence="2 3">
    <name type="scientific">Hyphomicrobium denitrificans (strain ATCC 51888 / DSM 1869 / NCIMB 11706 / TK 0415)</name>
    <dbReference type="NCBI Taxonomy" id="582899"/>
    <lineage>
        <taxon>Bacteria</taxon>
        <taxon>Pseudomonadati</taxon>
        <taxon>Pseudomonadota</taxon>
        <taxon>Alphaproteobacteria</taxon>
        <taxon>Hyphomicrobiales</taxon>
        <taxon>Hyphomicrobiaceae</taxon>
        <taxon>Hyphomicrobium</taxon>
    </lineage>
</organism>
<dbReference type="STRING" id="582899.Hden_1799"/>
<dbReference type="GO" id="GO:0016747">
    <property type="term" value="F:acyltransferase activity, transferring groups other than amino-acyl groups"/>
    <property type="evidence" value="ECO:0007669"/>
    <property type="project" value="InterPro"/>
</dbReference>
<dbReference type="SUPFAM" id="SSF55729">
    <property type="entry name" value="Acyl-CoA N-acyltransferases (Nat)"/>
    <property type="match status" value="1"/>
</dbReference>
<dbReference type="InterPro" id="IPR000182">
    <property type="entry name" value="GNAT_dom"/>
</dbReference>
<dbReference type="HOGENOM" id="CLU_134449_0_0_5"/>
<evidence type="ECO:0000313" key="3">
    <source>
        <dbReference type="Proteomes" id="UP000002033"/>
    </source>
</evidence>
<reference evidence="3" key="1">
    <citation type="journal article" date="2011" name="J. Bacteriol.">
        <title>Genome sequences of eight morphologically diverse alphaproteobacteria.</title>
        <authorList>
            <consortium name="US DOE Joint Genome Institute"/>
            <person name="Brown P.J."/>
            <person name="Kysela D.T."/>
            <person name="Buechlein A."/>
            <person name="Hemmerich C."/>
            <person name="Brun Y.V."/>
        </authorList>
    </citation>
    <scope>NUCLEOTIDE SEQUENCE [LARGE SCALE GENOMIC DNA]</scope>
    <source>
        <strain evidence="3">ATCC 51888 / DSM 1869 / NCIB 11706 / TK 0415</strain>
    </source>
</reference>
<proteinExistence type="predicted"/>